<sequence>MTYCSNIFTTDGTSKREPPNIYTGGFEDPDGFGFIPFNSWTGFPCSQSIPPNSPAFLVTSPPSASYYHVPSTARESYSTTCMEKPETVELTTSTVSSFSIVQSALTGRKSDSALNQNDGPAEHKTNTTTTLRMPILSTSESKPDSRIVPFLNNSVWNQAYLNQVAALTQTTSNYPIGVPLNPSWGFEGLDFHHTSQMTPILPTGLTKPNLSISMEETSGEIPVTHIQTEISLNESIPVKFNPHPSDTAYSVLKNAKLLNPSVYSALNLTPGNVGFSLSPPEQPTRNGLHSGLPCSFEATVTATQPYISNSVRNNTSINENWCDSTADNMQLNPHNMFKLANFPHPMYSPELNHLGPMAYTFVDGVETSDDRKTYQNLPPSMHTHGIQNHDNPENPYKSYQPNGTPRQLIPLVNENSVQTIPASIPYDSSTGLLPVPESTNREMLASIYHKHSSMAAFPHPTTSGELPASNNRCPSVHQCSPTSGLLSTGSTCVSSVQLHERRKQRRIRTTFTSSQLKELERAFQETHYPDIYTREDIALRIDLTEARVQVWFQNRRAKFRKLERSHQPTLQLLPPGQQQTNATADCLNTSQFSEHSDGKSTRCTDSQNPSSGKHSVELQSLGDTVGLSCSSEHNKRTMNVFGPNHPHFHQTISSPLRKTSNHHHPESCEYFNMKSSKIGLHTEPDYANTTLYINPSWSFDTTLNSPFISNNFKLNPLPDTVGTRYNDSDLEVVNPTGIHPLHHLSQTCMQVDKLILKNQGTHSSEIRKEQYANKKRTSVRRLN</sequence>
<evidence type="ECO:0000256" key="7">
    <source>
        <dbReference type="SAM" id="MobiDB-lite"/>
    </source>
</evidence>
<keyword evidence="4 5" id="KW-0539">Nucleus</keyword>
<evidence type="ECO:0000256" key="4">
    <source>
        <dbReference type="ARBA" id="ARBA00023242"/>
    </source>
</evidence>
<keyword evidence="10" id="KW-1185">Reference proteome</keyword>
<evidence type="ECO:0000259" key="8">
    <source>
        <dbReference type="PROSITE" id="PS50071"/>
    </source>
</evidence>
<keyword evidence="3 5" id="KW-0371">Homeobox</keyword>
<dbReference type="Gene3D" id="1.10.10.60">
    <property type="entry name" value="Homeodomain-like"/>
    <property type="match status" value="1"/>
</dbReference>
<dbReference type="GO" id="GO:0000981">
    <property type="term" value="F:DNA-binding transcription factor activity, RNA polymerase II-specific"/>
    <property type="evidence" value="ECO:0007669"/>
    <property type="project" value="InterPro"/>
</dbReference>
<protein>
    <recommendedName>
        <fullName evidence="8">Homeobox domain-containing protein</fullName>
    </recommendedName>
</protein>
<dbReference type="PANTHER" id="PTHR24329">
    <property type="entry name" value="HOMEOBOX PROTEIN ARISTALESS"/>
    <property type="match status" value="1"/>
</dbReference>
<dbReference type="InterPro" id="IPR001356">
    <property type="entry name" value="HD"/>
</dbReference>
<evidence type="ECO:0000256" key="3">
    <source>
        <dbReference type="ARBA" id="ARBA00023155"/>
    </source>
</evidence>
<organism evidence="9 10">
    <name type="scientific">Paragonimus heterotremus</name>
    <dbReference type="NCBI Taxonomy" id="100268"/>
    <lineage>
        <taxon>Eukaryota</taxon>
        <taxon>Metazoa</taxon>
        <taxon>Spiralia</taxon>
        <taxon>Lophotrochozoa</taxon>
        <taxon>Platyhelminthes</taxon>
        <taxon>Trematoda</taxon>
        <taxon>Digenea</taxon>
        <taxon>Plagiorchiida</taxon>
        <taxon>Troglotremata</taxon>
        <taxon>Troglotrematidae</taxon>
        <taxon>Paragonimus</taxon>
    </lineage>
</organism>
<evidence type="ECO:0000256" key="5">
    <source>
        <dbReference type="PROSITE-ProRule" id="PRU00108"/>
    </source>
</evidence>
<evidence type="ECO:0000313" key="9">
    <source>
        <dbReference type="EMBL" id="KAF5403462.1"/>
    </source>
</evidence>
<dbReference type="Proteomes" id="UP000748531">
    <property type="component" value="Unassembled WGS sequence"/>
</dbReference>
<dbReference type="Pfam" id="PF00046">
    <property type="entry name" value="Homeodomain"/>
    <property type="match status" value="1"/>
</dbReference>
<feature type="compositionally biased region" description="Polar residues" evidence="7">
    <location>
        <begin position="603"/>
        <end position="616"/>
    </location>
</feature>
<feature type="DNA-binding region" description="Homeobox" evidence="5">
    <location>
        <begin position="504"/>
        <end position="563"/>
    </location>
</feature>
<dbReference type="InterPro" id="IPR009057">
    <property type="entry name" value="Homeodomain-like_sf"/>
</dbReference>
<keyword evidence="2 5" id="KW-0238">DNA-binding</keyword>
<dbReference type="SUPFAM" id="SSF46689">
    <property type="entry name" value="Homeodomain-like"/>
    <property type="match status" value="1"/>
</dbReference>
<dbReference type="PROSITE" id="PS00027">
    <property type="entry name" value="HOMEOBOX_1"/>
    <property type="match status" value="1"/>
</dbReference>
<feature type="domain" description="Homeobox" evidence="8">
    <location>
        <begin position="502"/>
        <end position="562"/>
    </location>
</feature>
<comment type="subcellular location">
    <subcellularLocation>
        <location evidence="1 5 6">Nucleus</location>
    </subcellularLocation>
</comment>
<name>A0A8J4X1K0_9TREM</name>
<dbReference type="FunFam" id="1.10.10.60:FF:000291">
    <property type="entry name" value="ALX homeobox protein 1"/>
    <property type="match status" value="1"/>
</dbReference>
<gene>
    <name evidence="9" type="ORF">PHET_03206</name>
</gene>
<comment type="caution">
    <text evidence="9">The sequence shown here is derived from an EMBL/GenBank/DDBJ whole genome shotgun (WGS) entry which is preliminary data.</text>
</comment>
<proteinExistence type="predicted"/>
<feature type="region of interest" description="Disordered" evidence="7">
    <location>
        <begin position="383"/>
        <end position="402"/>
    </location>
</feature>
<dbReference type="GO" id="GO:0000977">
    <property type="term" value="F:RNA polymerase II transcription regulatory region sequence-specific DNA binding"/>
    <property type="evidence" value="ECO:0007669"/>
    <property type="project" value="TreeGrafter"/>
</dbReference>
<dbReference type="SMART" id="SM00389">
    <property type="entry name" value="HOX"/>
    <property type="match status" value="1"/>
</dbReference>
<feature type="region of interest" description="Disordered" evidence="7">
    <location>
        <begin position="590"/>
        <end position="616"/>
    </location>
</feature>
<evidence type="ECO:0000256" key="6">
    <source>
        <dbReference type="RuleBase" id="RU000682"/>
    </source>
</evidence>
<dbReference type="OrthoDB" id="6159439at2759"/>
<dbReference type="InterPro" id="IPR017970">
    <property type="entry name" value="Homeobox_CS"/>
</dbReference>
<evidence type="ECO:0000256" key="2">
    <source>
        <dbReference type="ARBA" id="ARBA00023125"/>
    </source>
</evidence>
<dbReference type="EMBL" id="LUCH01001210">
    <property type="protein sequence ID" value="KAF5403462.1"/>
    <property type="molecule type" value="Genomic_DNA"/>
</dbReference>
<dbReference type="InterPro" id="IPR050649">
    <property type="entry name" value="Paired_Homeobox_TFs"/>
</dbReference>
<evidence type="ECO:0000313" key="10">
    <source>
        <dbReference type="Proteomes" id="UP000748531"/>
    </source>
</evidence>
<dbReference type="PANTHER" id="PTHR24329:SF543">
    <property type="entry name" value="FI01017P-RELATED"/>
    <property type="match status" value="1"/>
</dbReference>
<dbReference type="GO" id="GO:0005634">
    <property type="term" value="C:nucleus"/>
    <property type="evidence" value="ECO:0007669"/>
    <property type="project" value="UniProtKB-SubCell"/>
</dbReference>
<dbReference type="CDD" id="cd00086">
    <property type="entry name" value="homeodomain"/>
    <property type="match status" value="1"/>
</dbReference>
<dbReference type="AlphaFoldDB" id="A0A8J4X1K0"/>
<reference evidence="9" key="1">
    <citation type="submission" date="2019-05" db="EMBL/GenBank/DDBJ databases">
        <title>Annotation for the trematode Paragonimus heterotremus.</title>
        <authorList>
            <person name="Choi Y.-J."/>
        </authorList>
    </citation>
    <scope>NUCLEOTIDE SEQUENCE</scope>
    <source>
        <strain evidence="9">LC</strain>
    </source>
</reference>
<evidence type="ECO:0000256" key="1">
    <source>
        <dbReference type="ARBA" id="ARBA00004123"/>
    </source>
</evidence>
<accession>A0A8J4X1K0</accession>
<dbReference type="PROSITE" id="PS50071">
    <property type="entry name" value="HOMEOBOX_2"/>
    <property type="match status" value="1"/>
</dbReference>